<evidence type="ECO:0000313" key="3">
    <source>
        <dbReference type="EMBL" id="KAF0716838.1"/>
    </source>
</evidence>
<feature type="compositionally biased region" description="Basic residues" evidence="1">
    <location>
        <begin position="664"/>
        <end position="675"/>
    </location>
</feature>
<feature type="compositionally biased region" description="Low complexity" evidence="1">
    <location>
        <begin position="684"/>
        <end position="696"/>
    </location>
</feature>
<feature type="compositionally biased region" description="Low complexity" evidence="1">
    <location>
        <begin position="481"/>
        <end position="505"/>
    </location>
</feature>
<evidence type="ECO:0000313" key="4">
    <source>
        <dbReference type="EMBL" id="VFT79829.1"/>
    </source>
</evidence>
<name>A0A485KBR2_9STRA</name>
<feature type="region of interest" description="Disordered" evidence="1">
    <location>
        <begin position="657"/>
        <end position="701"/>
    </location>
</feature>
<dbReference type="InterPro" id="IPR036465">
    <property type="entry name" value="vWFA_dom_sf"/>
</dbReference>
<reference evidence="3" key="2">
    <citation type="submission" date="2019-06" db="EMBL/GenBank/DDBJ databases">
        <title>Genomics analysis of Aphanomyces spp. identifies a new class of oomycete effector associated with host adaptation.</title>
        <authorList>
            <person name="Gaulin E."/>
        </authorList>
    </citation>
    <scope>NUCLEOTIDE SEQUENCE</scope>
    <source>
        <strain evidence="3">CBS 578.67</strain>
    </source>
</reference>
<keyword evidence="5" id="KW-1185">Reference proteome</keyword>
<dbReference type="InterPro" id="IPR057413">
    <property type="entry name" value="Beta-barrel_INTS6"/>
</dbReference>
<sequence length="808" mass="89321">MLVTFVVDTSASMGQRSACGMTLMDFAKSVVETMAKKLLARTQNRMNYMHFMLVTFSGVVVGMEHSTNREMFYRELKYLEPRHLSDVGTALSTAFDLINRERAKIFCDNYGLGRLPYNAHMTHIVLITDAGTITTMDGIQTELVVPPTSLSAVDLTRQPFRWDQRLFTVAVQLSAENSAANKAPAVNPPFYSTMCEETGGMVHLFNNGRVTKTALEKEVDLIIGRMKPGVLVRFVCDPSSPSAAADGETFGVTKNLLSMAPVGINREFAWPIPESFWIDRATTTLPLRDAHPTITFKRSVETQAESATNQMVLETLKFPADSYNVESVLNPIPPRSSRWMVYMAGSRGDGRLGDPFGFLRTTVTNGLSTTRLIVLPYNYPVLFSLLVDAARQHSANPNPNPANPWHFQAKTMTASWRDAFSTYLSTIPFYYLVPLRKVLKRYNLHELVPETGPDGGRSYQVTNQLTRLKDIAMTETDKPVAASTAASSTRSNSSHSSPASSAPNSPFHYARKPVTASHNVMQMAPSDLLQLHANHKLALFSHKPDTPLTAAPLWTGPLAHLTPSKNALSMEHPTKFFLSVEAMGDYIPTQLKTERMRNPFVDPEKDDLTLDGVRRRKLEFSLDFPYKKANNVGKAGGGGAGLDDGYADAADEVAALGNNMTSSSRRKRQKLKNRRGGSLSRDNSPSPMTSSPESSPQRLVQVPVVSKESSIQQDTAARLGVLDGSRAADGWSHQVYRVMVDNSVRWKAIVALIKARNFQPMDVTKVMKALGDLPGDDAVRRGYTTLAYELAKEYKRAMLVNILKPKDL</sequence>
<protein>
    <submittedName>
        <fullName evidence="4">Aste57867_2633 protein</fullName>
    </submittedName>
</protein>
<dbReference type="OrthoDB" id="9449012at2759"/>
<evidence type="ECO:0000313" key="5">
    <source>
        <dbReference type="Proteomes" id="UP000332933"/>
    </source>
</evidence>
<dbReference type="GO" id="GO:0034472">
    <property type="term" value="P:snRNA 3'-end processing"/>
    <property type="evidence" value="ECO:0007669"/>
    <property type="project" value="TreeGrafter"/>
</dbReference>
<organism evidence="4 5">
    <name type="scientific">Aphanomyces stellatus</name>
    <dbReference type="NCBI Taxonomy" id="120398"/>
    <lineage>
        <taxon>Eukaryota</taxon>
        <taxon>Sar</taxon>
        <taxon>Stramenopiles</taxon>
        <taxon>Oomycota</taxon>
        <taxon>Saprolegniomycetes</taxon>
        <taxon>Saprolegniales</taxon>
        <taxon>Verrucalvaceae</taxon>
        <taxon>Aphanomyces</taxon>
    </lineage>
</organism>
<dbReference type="EMBL" id="VJMH01000345">
    <property type="protein sequence ID" value="KAF0716838.1"/>
    <property type="molecule type" value="Genomic_DNA"/>
</dbReference>
<dbReference type="SUPFAM" id="SSF53300">
    <property type="entry name" value="vWA-like"/>
    <property type="match status" value="1"/>
</dbReference>
<dbReference type="PROSITE" id="PS50234">
    <property type="entry name" value="VWFA"/>
    <property type="match status" value="1"/>
</dbReference>
<dbReference type="Gene3D" id="3.40.50.410">
    <property type="entry name" value="von Willebrand factor, type A domain"/>
    <property type="match status" value="1"/>
</dbReference>
<dbReference type="InterPro" id="IPR002035">
    <property type="entry name" value="VWF_A"/>
</dbReference>
<evidence type="ECO:0000256" key="1">
    <source>
        <dbReference type="SAM" id="MobiDB-lite"/>
    </source>
</evidence>
<reference evidence="4 5" key="1">
    <citation type="submission" date="2019-03" db="EMBL/GenBank/DDBJ databases">
        <authorList>
            <person name="Gaulin E."/>
            <person name="Dumas B."/>
        </authorList>
    </citation>
    <scope>NUCLEOTIDE SEQUENCE [LARGE SCALE GENOMIC DNA]</scope>
    <source>
        <strain evidence="4">CBS 568.67</strain>
    </source>
</reference>
<dbReference type="Pfam" id="PF13519">
    <property type="entry name" value="VWA_2"/>
    <property type="match status" value="1"/>
</dbReference>
<dbReference type="EMBL" id="CAADRA010000345">
    <property type="protein sequence ID" value="VFT79829.1"/>
    <property type="molecule type" value="Genomic_DNA"/>
</dbReference>
<dbReference type="Pfam" id="PF25462">
    <property type="entry name" value="Beta-barrel_INTS6"/>
    <property type="match status" value="1"/>
</dbReference>
<dbReference type="PANTHER" id="PTHR12957">
    <property type="entry name" value="DEAD/H BOX POLYPEPTIDE 26/DICE1-RELATED"/>
    <property type="match status" value="1"/>
</dbReference>
<proteinExistence type="predicted"/>
<dbReference type="CDD" id="cd00198">
    <property type="entry name" value="vWFA"/>
    <property type="match status" value="1"/>
</dbReference>
<feature type="region of interest" description="Disordered" evidence="1">
    <location>
        <begin position="477"/>
        <end position="510"/>
    </location>
</feature>
<dbReference type="Proteomes" id="UP000332933">
    <property type="component" value="Unassembled WGS sequence"/>
</dbReference>
<evidence type="ECO:0000259" key="2">
    <source>
        <dbReference type="PROSITE" id="PS50234"/>
    </source>
</evidence>
<dbReference type="PANTHER" id="PTHR12957:SF2">
    <property type="entry name" value="INTEGRATOR COMPLEX SUBUNIT 6"/>
    <property type="match status" value="1"/>
</dbReference>
<accession>A0A485KBR2</accession>
<dbReference type="GO" id="GO:0032039">
    <property type="term" value="C:integrator complex"/>
    <property type="evidence" value="ECO:0007669"/>
    <property type="project" value="TreeGrafter"/>
</dbReference>
<feature type="domain" description="VWFA" evidence="2">
    <location>
        <begin position="2"/>
        <end position="226"/>
    </location>
</feature>
<dbReference type="AlphaFoldDB" id="A0A485KBR2"/>
<gene>
    <name evidence="4" type="primary">Aste57867_2633</name>
    <name evidence="3" type="ORF">As57867_002626</name>
    <name evidence="4" type="ORF">ASTE57867_2633</name>
</gene>
<dbReference type="InterPro" id="IPR051113">
    <property type="entry name" value="Integrator_subunit6"/>
</dbReference>